<reference evidence="2 3" key="1">
    <citation type="submission" date="2017-10" db="EMBL/GenBank/DDBJ databases">
        <title>Sedimentibacterium mangrovi gen. nov., sp. nov., a novel member of family Phyllobacteriacea isolated from mangrove sediment.</title>
        <authorList>
            <person name="Liao H."/>
            <person name="Tian Y."/>
        </authorList>
    </citation>
    <scope>NUCLEOTIDE SEQUENCE [LARGE SCALE GENOMIC DNA]</scope>
    <source>
        <strain evidence="2 3">X9-2-2</strain>
    </source>
</reference>
<sequence length="219" mass="23704">MEKAVQGHAALMDGIYRHQRHIYDATRKFYLLGRDHLIDELQPPAGGTVLEVGCGTGRNLAAVAARYPSAQLYGIDISAEMLKSAGRTLDRAGAGNRTRLAVGDATALDTGRQFAVARFDRVFISYAVSMIPDWEAAIAEAISVLRPGGSLHIVDFGQQDGLPGWFRSALHAWLARFHVTPRADLGAALEKAAVAAGGTAEWRSLFRDYARYGVVRLPA</sequence>
<dbReference type="PANTHER" id="PTHR43591">
    <property type="entry name" value="METHYLTRANSFERASE"/>
    <property type="match status" value="1"/>
</dbReference>
<dbReference type="PANTHER" id="PTHR43591:SF24">
    <property type="entry name" value="2-METHOXY-6-POLYPRENYL-1,4-BENZOQUINOL METHYLASE, MITOCHONDRIAL"/>
    <property type="match status" value="1"/>
</dbReference>
<dbReference type="GO" id="GO:0032259">
    <property type="term" value="P:methylation"/>
    <property type="evidence" value="ECO:0007669"/>
    <property type="project" value="UniProtKB-KW"/>
</dbReference>
<keyword evidence="2" id="KW-0489">Methyltransferase</keyword>
<keyword evidence="3" id="KW-1185">Reference proteome</keyword>
<dbReference type="InterPro" id="IPR041698">
    <property type="entry name" value="Methyltransf_25"/>
</dbReference>
<accession>A0A2G1QUB1</accession>
<dbReference type="Proteomes" id="UP000221168">
    <property type="component" value="Unassembled WGS sequence"/>
</dbReference>
<dbReference type="OrthoDB" id="5298787at2"/>
<dbReference type="CDD" id="cd02440">
    <property type="entry name" value="AdoMet_MTases"/>
    <property type="match status" value="1"/>
</dbReference>
<evidence type="ECO:0000259" key="1">
    <source>
        <dbReference type="Pfam" id="PF13649"/>
    </source>
</evidence>
<dbReference type="GO" id="GO:0008168">
    <property type="term" value="F:methyltransferase activity"/>
    <property type="evidence" value="ECO:0007669"/>
    <property type="project" value="UniProtKB-KW"/>
</dbReference>
<dbReference type="RefSeq" id="WP_099303180.1">
    <property type="nucleotide sequence ID" value="NZ_PDVP01000001.1"/>
</dbReference>
<dbReference type="Pfam" id="PF13649">
    <property type="entry name" value="Methyltransf_25"/>
    <property type="match status" value="1"/>
</dbReference>
<dbReference type="InterPro" id="IPR029063">
    <property type="entry name" value="SAM-dependent_MTases_sf"/>
</dbReference>
<keyword evidence="2" id="KW-0808">Transferase</keyword>
<proteinExistence type="predicted"/>
<comment type="caution">
    <text evidence="2">The sequence shown here is derived from an EMBL/GenBank/DDBJ whole genome shotgun (WGS) entry which is preliminary data.</text>
</comment>
<dbReference type="AlphaFoldDB" id="A0A2G1QUB1"/>
<evidence type="ECO:0000313" key="3">
    <source>
        <dbReference type="Proteomes" id="UP000221168"/>
    </source>
</evidence>
<evidence type="ECO:0000313" key="2">
    <source>
        <dbReference type="EMBL" id="PHP68778.1"/>
    </source>
</evidence>
<dbReference type="EMBL" id="PDVP01000001">
    <property type="protein sequence ID" value="PHP68778.1"/>
    <property type="molecule type" value="Genomic_DNA"/>
</dbReference>
<organism evidence="2 3">
    <name type="scientific">Zhengella mangrovi</name>
    <dbReference type="NCBI Taxonomy" id="1982044"/>
    <lineage>
        <taxon>Bacteria</taxon>
        <taxon>Pseudomonadati</taxon>
        <taxon>Pseudomonadota</taxon>
        <taxon>Alphaproteobacteria</taxon>
        <taxon>Hyphomicrobiales</taxon>
        <taxon>Notoacmeibacteraceae</taxon>
        <taxon>Zhengella</taxon>
    </lineage>
</organism>
<dbReference type="SUPFAM" id="SSF53335">
    <property type="entry name" value="S-adenosyl-L-methionine-dependent methyltransferases"/>
    <property type="match status" value="1"/>
</dbReference>
<protein>
    <submittedName>
        <fullName evidence="2">SAM-dependent methyltransferase</fullName>
    </submittedName>
</protein>
<gene>
    <name evidence="2" type="ORF">CSC94_01920</name>
</gene>
<name>A0A2G1QUB1_9HYPH</name>
<feature type="domain" description="Methyltransferase" evidence="1">
    <location>
        <begin position="49"/>
        <end position="149"/>
    </location>
</feature>
<dbReference type="Gene3D" id="3.40.50.150">
    <property type="entry name" value="Vaccinia Virus protein VP39"/>
    <property type="match status" value="1"/>
</dbReference>